<comment type="caution">
    <text evidence="2">The sequence shown here is derived from an EMBL/GenBank/DDBJ whole genome shotgun (WGS) entry which is preliminary data.</text>
</comment>
<protein>
    <submittedName>
        <fullName evidence="2">Uncharacterized protein</fullName>
    </submittedName>
</protein>
<dbReference type="Proteomes" id="UP000253046">
    <property type="component" value="Unassembled WGS sequence"/>
</dbReference>
<evidence type="ECO:0000313" key="3">
    <source>
        <dbReference type="Proteomes" id="UP000253046"/>
    </source>
</evidence>
<dbReference type="OrthoDB" id="2806980at2"/>
<keyword evidence="1" id="KW-1133">Transmembrane helix</keyword>
<keyword evidence="1" id="KW-0812">Transmembrane</keyword>
<accession>A0A366I443</accession>
<dbReference type="RefSeq" id="WP_113866504.1">
    <property type="nucleotide sequence ID" value="NZ_AGJP01000001.1"/>
</dbReference>
<keyword evidence="3" id="KW-1185">Reference proteome</keyword>
<evidence type="ECO:0000313" key="2">
    <source>
        <dbReference type="EMBL" id="RBP62719.1"/>
    </source>
</evidence>
<dbReference type="EMBL" id="QNRY01000015">
    <property type="protein sequence ID" value="RBP62719.1"/>
    <property type="molecule type" value="Genomic_DNA"/>
</dbReference>
<organism evidence="2 3">
    <name type="scientific">Brenneria salicis ATCC 15712 = DSM 30166</name>
    <dbReference type="NCBI Taxonomy" id="714314"/>
    <lineage>
        <taxon>Bacteria</taxon>
        <taxon>Pseudomonadati</taxon>
        <taxon>Pseudomonadota</taxon>
        <taxon>Gammaproteobacteria</taxon>
        <taxon>Enterobacterales</taxon>
        <taxon>Pectobacteriaceae</taxon>
        <taxon>Brenneria</taxon>
    </lineage>
</organism>
<reference evidence="2 3" key="1">
    <citation type="submission" date="2018-06" db="EMBL/GenBank/DDBJ databases">
        <title>Genomic Encyclopedia of Type Strains, Phase IV (KMG-IV): sequencing the most valuable type-strain genomes for metagenomic binning, comparative biology and taxonomic classification.</title>
        <authorList>
            <person name="Goeker M."/>
        </authorList>
    </citation>
    <scope>NUCLEOTIDE SEQUENCE [LARGE SCALE GENOMIC DNA]</scope>
    <source>
        <strain evidence="2 3">DSM 30166</strain>
    </source>
</reference>
<sequence>MTAPLLEWFDLTRTIAVAGFCISIVNLYFTWQGRKLANEQEKRRLPRLVPSLVNGYFQDAKDGNGRVYAFLITVTNPTDSNNAVAEVDLSITYLTTDRVQMTMKIRANERLAPSFVKGQDETLAVPASVSAHNAISGWLRFHIPAPMLLDRDIESYRLILTDTHRENVSVAPILVQEYRDET</sequence>
<evidence type="ECO:0000256" key="1">
    <source>
        <dbReference type="SAM" id="Phobius"/>
    </source>
</evidence>
<dbReference type="AlphaFoldDB" id="A0A366I443"/>
<proteinExistence type="predicted"/>
<keyword evidence="1" id="KW-0472">Membrane</keyword>
<feature type="transmembrane region" description="Helical" evidence="1">
    <location>
        <begin position="12"/>
        <end position="31"/>
    </location>
</feature>
<gene>
    <name evidence="2" type="ORF">DES54_11556</name>
</gene>
<name>A0A366I443_9GAMM</name>